<evidence type="ECO:0000256" key="9">
    <source>
        <dbReference type="ARBA" id="ARBA00022723"/>
    </source>
</evidence>
<evidence type="ECO:0000256" key="13">
    <source>
        <dbReference type="ARBA" id="ARBA00032480"/>
    </source>
</evidence>
<organism evidence="18 19">
    <name type="scientific">Choiromyces venosus 120613-1</name>
    <dbReference type="NCBI Taxonomy" id="1336337"/>
    <lineage>
        <taxon>Eukaryota</taxon>
        <taxon>Fungi</taxon>
        <taxon>Dikarya</taxon>
        <taxon>Ascomycota</taxon>
        <taxon>Pezizomycotina</taxon>
        <taxon>Pezizomycetes</taxon>
        <taxon>Pezizales</taxon>
        <taxon>Tuberaceae</taxon>
        <taxon>Choiromyces</taxon>
    </lineage>
</organism>
<evidence type="ECO:0000256" key="3">
    <source>
        <dbReference type="ARBA" id="ARBA00010113"/>
    </source>
</evidence>
<accession>A0A3N4JLG1</accession>
<feature type="region of interest" description="Disordered" evidence="15">
    <location>
        <begin position="307"/>
        <end position="338"/>
    </location>
</feature>
<evidence type="ECO:0000256" key="14">
    <source>
        <dbReference type="ARBA" id="ARBA00047281"/>
    </source>
</evidence>
<evidence type="ECO:0000256" key="7">
    <source>
        <dbReference type="ARBA" id="ARBA00022694"/>
    </source>
</evidence>
<keyword evidence="11" id="KW-0460">Magnesium</keyword>
<evidence type="ECO:0000256" key="1">
    <source>
        <dbReference type="ARBA" id="ARBA00001946"/>
    </source>
</evidence>
<evidence type="ECO:0000256" key="11">
    <source>
        <dbReference type="ARBA" id="ARBA00022842"/>
    </source>
</evidence>
<comment type="catalytic activity">
    <reaction evidence="14">
        <text>a 5'-end ribonucleotide-tRNA(His) + GTP + ATP + H2O = a 5'-end phospho-guanosine-ribonucleotide-tRNA(His) + AMP + 2 diphosphate + H(+)</text>
        <dbReference type="Rhea" id="RHEA:54564"/>
        <dbReference type="Rhea" id="RHEA-COMP:14193"/>
        <dbReference type="Rhea" id="RHEA-COMP:14917"/>
        <dbReference type="ChEBI" id="CHEBI:15377"/>
        <dbReference type="ChEBI" id="CHEBI:15378"/>
        <dbReference type="ChEBI" id="CHEBI:30616"/>
        <dbReference type="ChEBI" id="CHEBI:33019"/>
        <dbReference type="ChEBI" id="CHEBI:37565"/>
        <dbReference type="ChEBI" id="CHEBI:138282"/>
        <dbReference type="ChEBI" id="CHEBI:141847"/>
        <dbReference type="ChEBI" id="CHEBI:456215"/>
        <dbReference type="EC" id="2.7.7.79"/>
    </reaction>
</comment>
<evidence type="ECO:0000256" key="8">
    <source>
        <dbReference type="ARBA" id="ARBA00022695"/>
    </source>
</evidence>
<dbReference type="Pfam" id="PF04446">
    <property type="entry name" value="Thg1"/>
    <property type="match status" value="1"/>
</dbReference>
<dbReference type="InterPro" id="IPR024956">
    <property type="entry name" value="tRNAHis_GuaTrfase_cat"/>
</dbReference>
<dbReference type="PANTHER" id="PTHR12729:SF6">
    <property type="entry name" value="TRNA(HIS) GUANYLYLTRANSFERASE-RELATED"/>
    <property type="match status" value="1"/>
</dbReference>
<dbReference type="GO" id="GO:0005525">
    <property type="term" value="F:GTP binding"/>
    <property type="evidence" value="ECO:0007669"/>
    <property type="project" value="UniProtKB-KW"/>
</dbReference>
<sequence length="364" mass="41822">MTLMVRCYPVISRSCHILPVTRTHVMTRTATATATAIRRSPTRPAPPSSTTTTTTTKKHSHQQSSPPPKQQQPSSTPPPPNAQMANSKYEYTRTFETPHPLLPNTYIILRIDGRSFSTFSQTHNFRKPNDPRALSLMNAAASRTLQALPDIPIAYGVSDEFSFLLPRRCTLFDRREDKLISTLVSTFTGWYVFLWPRHFSPEEEPLRAPPSFDCRAVCYPSRGNVRDYFAWRQVDAHVNNLYNTAFWALVLKGGVGRREAEEELRGTFARDKNELLFSRFGINYNDEEAMYKKGSVVFRDYGVVEEDQEKGGEEEEEETTAVPEVKSKTQKEKEKKRAKKAKIVTEHVDIINDEFWEKRPWLLE</sequence>
<keyword evidence="12" id="KW-0342">GTP-binding</keyword>
<feature type="compositionally biased region" description="Low complexity" evidence="15">
    <location>
        <begin position="29"/>
        <end position="39"/>
    </location>
</feature>
<feature type="compositionally biased region" description="Basic and acidic residues" evidence="15">
    <location>
        <begin position="325"/>
        <end position="335"/>
    </location>
</feature>
<comment type="cofactor">
    <cofactor evidence="1">
        <name>Mg(2+)</name>
        <dbReference type="ChEBI" id="CHEBI:18420"/>
    </cofactor>
</comment>
<feature type="region of interest" description="Disordered" evidence="15">
    <location>
        <begin position="29"/>
        <end position="85"/>
    </location>
</feature>
<proteinExistence type="inferred from homology"/>
<dbReference type="OrthoDB" id="62560at2759"/>
<evidence type="ECO:0000259" key="16">
    <source>
        <dbReference type="Pfam" id="PF04446"/>
    </source>
</evidence>
<dbReference type="Gene3D" id="3.30.70.3000">
    <property type="match status" value="1"/>
</dbReference>
<keyword evidence="6" id="KW-0808">Transferase</keyword>
<evidence type="ECO:0000256" key="15">
    <source>
        <dbReference type="SAM" id="MobiDB-lite"/>
    </source>
</evidence>
<comment type="similarity">
    <text evidence="3">Belongs to the tRNA(His) guanylyltransferase family.</text>
</comment>
<dbReference type="PANTHER" id="PTHR12729">
    <property type="entry name" value="TRNA(HIS) GUANYLYLTRANSFERASE-RELATED"/>
    <property type="match status" value="1"/>
</dbReference>
<evidence type="ECO:0000256" key="5">
    <source>
        <dbReference type="ARBA" id="ARBA00015443"/>
    </source>
</evidence>
<evidence type="ECO:0000259" key="17">
    <source>
        <dbReference type="Pfam" id="PF14413"/>
    </source>
</evidence>
<comment type="function">
    <text evidence="2">Adds a GMP to the 5'-end of tRNA(His) after transcription and RNase P cleavage.</text>
</comment>
<name>A0A3N4JLG1_9PEZI</name>
<evidence type="ECO:0000313" key="19">
    <source>
        <dbReference type="Proteomes" id="UP000276215"/>
    </source>
</evidence>
<feature type="compositionally biased region" description="Pro residues" evidence="15">
    <location>
        <begin position="65"/>
        <end position="81"/>
    </location>
</feature>
<dbReference type="GO" id="GO:0006400">
    <property type="term" value="P:tRNA modification"/>
    <property type="evidence" value="ECO:0007669"/>
    <property type="project" value="InterPro"/>
</dbReference>
<dbReference type="EC" id="2.7.7.79" evidence="4"/>
<dbReference type="STRING" id="1336337.A0A3N4JLG1"/>
<dbReference type="Pfam" id="PF14413">
    <property type="entry name" value="Thg1C"/>
    <property type="match status" value="1"/>
</dbReference>
<evidence type="ECO:0000256" key="10">
    <source>
        <dbReference type="ARBA" id="ARBA00022741"/>
    </source>
</evidence>
<dbReference type="InterPro" id="IPR007537">
    <property type="entry name" value="tRNAHis_GuaTrfase_Thg1"/>
</dbReference>
<feature type="domain" description="tRNAHis guanylyltransferase catalytic" evidence="16">
    <location>
        <begin position="89"/>
        <end position="220"/>
    </location>
</feature>
<gene>
    <name evidence="18" type="ORF">L873DRAFT_1836226</name>
</gene>
<keyword evidence="10" id="KW-0547">Nucleotide-binding</keyword>
<dbReference type="FunFam" id="3.30.70.3000:FF:000001">
    <property type="entry name" value="tRNA(His) guanylyltransferase"/>
    <property type="match status" value="1"/>
</dbReference>
<reference evidence="18 19" key="1">
    <citation type="journal article" date="2018" name="Nat. Ecol. Evol.">
        <title>Pezizomycetes genomes reveal the molecular basis of ectomycorrhizal truffle lifestyle.</title>
        <authorList>
            <person name="Murat C."/>
            <person name="Payen T."/>
            <person name="Noel B."/>
            <person name="Kuo A."/>
            <person name="Morin E."/>
            <person name="Chen J."/>
            <person name="Kohler A."/>
            <person name="Krizsan K."/>
            <person name="Balestrini R."/>
            <person name="Da Silva C."/>
            <person name="Montanini B."/>
            <person name="Hainaut M."/>
            <person name="Levati E."/>
            <person name="Barry K.W."/>
            <person name="Belfiori B."/>
            <person name="Cichocki N."/>
            <person name="Clum A."/>
            <person name="Dockter R.B."/>
            <person name="Fauchery L."/>
            <person name="Guy J."/>
            <person name="Iotti M."/>
            <person name="Le Tacon F."/>
            <person name="Lindquist E.A."/>
            <person name="Lipzen A."/>
            <person name="Malagnac F."/>
            <person name="Mello A."/>
            <person name="Molinier V."/>
            <person name="Miyauchi S."/>
            <person name="Poulain J."/>
            <person name="Riccioni C."/>
            <person name="Rubini A."/>
            <person name="Sitrit Y."/>
            <person name="Splivallo R."/>
            <person name="Traeger S."/>
            <person name="Wang M."/>
            <person name="Zifcakova L."/>
            <person name="Wipf D."/>
            <person name="Zambonelli A."/>
            <person name="Paolocci F."/>
            <person name="Nowrousian M."/>
            <person name="Ottonello S."/>
            <person name="Baldrian P."/>
            <person name="Spatafora J.W."/>
            <person name="Henrissat B."/>
            <person name="Nagy L.G."/>
            <person name="Aury J.M."/>
            <person name="Wincker P."/>
            <person name="Grigoriev I.V."/>
            <person name="Bonfante P."/>
            <person name="Martin F.M."/>
        </authorList>
    </citation>
    <scope>NUCLEOTIDE SEQUENCE [LARGE SCALE GENOMIC DNA]</scope>
    <source>
        <strain evidence="18 19">120613-1</strain>
    </source>
</reference>
<dbReference type="EMBL" id="ML120401">
    <property type="protein sequence ID" value="RPA97838.1"/>
    <property type="molecule type" value="Genomic_DNA"/>
</dbReference>
<dbReference type="GO" id="GO:0008193">
    <property type="term" value="F:tRNA guanylyltransferase activity"/>
    <property type="evidence" value="ECO:0007669"/>
    <property type="project" value="UniProtKB-EC"/>
</dbReference>
<dbReference type="Proteomes" id="UP000276215">
    <property type="component" value="Unassembled WGS sequence"/>
</dbReference>
<evidence type="ECO:0000313" key="18">
    <source>
        <dbReference type="EMBL" id="RPA97838.1"/>
    </source>
</evidence>
<evidence type="ECO:0000256" key="6">
    <source>
        <dbReference type="ARBA" id="ARBA00022679"/>
    </source>
</evidence>
<feature type="compositionally biased region" description="Acidic residues" evidence="15">
    <location>
        <begin position="307"/>
        <end position="319"/>
    </location>
</feature>
<evidence type="ECO:0000256" key="4">
    <source>
        <dbReference type="ARBA" id="ARBA00012511"/>
    </source>
</evidence>
<feature type="domain" description="Thg1 C-terminal" evidence="17">
    <location>
        <begin position="224"/>
        <end position="352"/>
    </location>
</feature>
<keyword evidence="7" id="KW-0819">tRNA processing</keyword>
<evidence type="ECO:0000256" key="12">
    <source>
        <dbReference type="ARBA" id="ARBA00023134"/>
    </source>
</evidence>
<dbReference type="InterPro" id="IPR025845">
    <property type="entry name" value="Thg1_C_dom"/>
</dbReference>
<dbReference type="GO" id="GO:0000287">
    <property type="term" value="F:magnesium ion binding"/>
    <property type="evidence" value="ECO:0007669"/>
    <property type="project" value="InterPro"/>
</dbReference>
<keyword evidence="19" id="KW-1185">Reference proteome</keyword>
<dbReference type="AlphaFoldDB" id="A0A3N4JLG1"/>
<keyword evidence="8" id="KW-0548">Nucleotidyltransferase</keyword>
<protein>
    <recommendedName>
        <fullName evidence="5">tRNA(His) guanylyltransferase</fullName>
        <ecNumber evidence="4">2.7.7.79</ecNumber>
    </recommendedName>
    <alternativeName>
        <fullName evidence="13">tRNA-histidine guanylyltransferase</fullName>
    </alternativeName>
</protein>
<keyword evidence="9" id="KW-0479">Metal-binding</keyword>
<dbReference type="InterPro" id="IPR038469">
    <property type="entry name" value="tRNAHis_GuaTrfase_Thg1_sf"/>
</dbReference>
<evidence type="ECO:0000256" key="2">
    <source>
        <dbReference type="ARBA" id="ARBA00002939"/>
    </source>
</evidence>